<dbReference type="Proteomes" id="UP000266389">
    <property type="component" value="Unassembled WGS sequence"/>
</dbReference>
<proteinExistence type="predicted"/>
<comment type="caution">
    <text evidence="3">The sequence shown here is derived from an EMBL/GenBank/DDBJ whole genome shotgun (WGS) entry which is preliminary data.</text>
</comment>
<dbReference type="Gene3D" id="3.50.30.30">
    <property type="match status" value="1"/>
</dbReference>
<evidence type="ECO:0000256" key="1">
    <source>
        <dbReference type="SAM" id="SignalP"/>
    </source>
</evidence>
<dbReference type="Gene3D" id="3.40.630.10">
    <property type="entry name" value="Zn peptidases"/>
    <property type="match status" value="1"/>
</dbReference>
<dbReference type="InterPro" id="IPR046450">
    <property type="entry name" value="PA_dom_sf"/>
</dbReference>
<dbReference type="InterPro" id="IPR007484">
    <property type="entry name" value="Peptidase_M28"/>
</dbReference>
<feature type="chain" id="PRO_5017218184" evidence="1">
    <location>
        <begin position="18"/>
        <end position="533"/>
    </location>
</feature>
<feature type="signal peptide" evidence="1">
    <location>
        <begin position="1"/>
        <end position="17"/>
    </location>
</feature>
<evidence type="ECO:0000313" key="3">
    <source>
        <dbReference type="EMBL" id="RFM22999.1"/>
    </source>
</evidence>
<name>A0A395LWG4_9BACT</name>
<reference evidence="3 4" key="1">
    <citation type="journal article" date="2011" name="ISME J.">
        <title>Community ecology of hot spring cyanobacterial mats: predominant populations and their functional potential.</title>
        <authorList>
            <person name="Klatt C.G."/>
            <person name="Wood J.M."/>
            <person name="Rusch D.B."/>
            <person name="Bateson M.M."/>
            <person name="Hamamura N."/>
            <person name="Heidelberg J.F."/>
            <person name="Grossman A.R."/>
            <person name="Bhaya D."/>
            <person name="Cohan F.M."/>
            <person name="Kuhl M."/>
            <person name="Bryant D.A."/>
            <person name="Ward D.M."/>
        </authorList>
    </citation>
    <scope>NUCLEOTIDE SEQUENCE [LARGE SCALE GENOMIC DNA]</scope>
    <source>
        <strain evidence="3">OS</strain>
    </source>
</reference>
<dbReference type="PANTHER" id="PTHR12147">
    <property type="entry name" value="METALLOPEPTIDASE M28 FAMILY MEMBER"/>
    <property type="match status" value="1"/>
</dbReference>
<protein>
    <submittedName>
        <fullName evidence="3">Peptidase M28</fullName>
    </submittedName>
</protein>
<dbReference type="AlphaFoldDB" id="A0A395LWG4"/>
<dbReference type="GO" id="GO:0006508">
    <property type="term" value="P:proteolysis"/>
    <property type="evidence" value="ECO:0007669"/>
    <property type="project" value="InterPro"/>
</dbReference>
<dbReference type="PANTHER" id="PTHR12147:SF26">
    <property type="entry name" value="PEPTIDASE M28 DOMAIN-CONTAINING PROTEIN"/>
    <property type="match status" value="1"/>
</dbReference>
<evidence type="ECO:0000259" key="2">
    <source>
        <dbReference type="Pfam" id="PF04389"/>
    </source>
</evidence>
<organism evidence="3 4">
    <name type="scientific">Candidatus Thermochlorobacter aerophilus</name>
    <dbReference type="NCBI Taxonomy" id="1868324"/>
    <lineage>
        <taxon>Bacteria</taxon>
        <taxon>Pseudomonadati</taxon>
        <taxon>Chlorobiota</taxon>
        <taxon>Chlorobiia</taxon>
        <taxon>Chlorobiales</taxon>
        <taxon>Candidatus Thermochlorobacteriaceae</taxon>
        <taxon>Candidatus Thermochlorobacter</taxon>
    </lineage>
</organism>
<gene>
    <name evidence="3" type="ORF">D0433_13245</name>
</gene>
<dbReference type="InterPro" id="IPR045175">
    <property type="entry name" value="M28_fam"/>
</dbReference>
<dbReference type="SUPFAM" id="SSF53187">
    <property type="entry name" value="Zn-dependent exopeptidases"/>
    <property type="match status" value="1"/>
</dbReference>
<dbReference type="SUPFAM" id="SSF52025">
    <property type="entry name" value="PA domain"/>
    <property type="match status" value="1"/>
</dbReference>
<dbReference type="EMBL" id="PHFL01000071">
    <property type="protein sequence ID" value="RFM22999.1"/>
    <property type="molecule type" value="Genomic_DNA"/>
</dbReference>
<dbReference type="GO" id="GO:0008235">
    <property type="term" value="F:metalloexopeptidase activity"/>
    <property type="evidence" value="ECO:0007669"/>
    <property type="project" value="InterPro"/>
</dbReference>
<feature type="domain" description="Peptidase M28" evidence="2">
    <location>
        <begin position="306"/>
        <end position="518"/>
    </location>
</feature>
<keyword evidence="1" id="KW-0732">Signal</keyword>
<dbReference type="Pfam" id="PF04389">
    <property type="entry name" value="Peptidase_M28"/>
    <property type="match status" value="1"/>
</dbReference>
<evidence type="ECO:0000313" key="4">
    <source>
        <dbReference type="Proteomes" id="UP000266389"/>
    </source>
</evidence>
<sequence length="533" mass="59474">MRLRATFILLLPLLLLASHTPTTPPATEQPGYQLIQPALLSAHLRFLSCDELEGRETAKRGQKIAARYIAAQFERLGLKPLGDSGTYFQRFFVKERRLGPNNELVVKVGNLTTRFNRLFEDFAFAVRGAQATKLSGNVVFCGYGIRDKTLSYSDYDGIAAQGKIVLLLSGIPKTARQSESLERWNDTYTKYLAALEAKPLAVFMVVGHSATPSLKEQFDSRKDQLAMSTMSLVDPARTALPESRSTNPPFVLISTEVANAMLAPYQKTVSELAAALEERKPQSFELKQVTASLTIDIVEEVLPTENVCAMLEGSDSTLKHEAVVYSAHYDHVGVGISGRVFNGADDDGSGTAAVLALAEAFAKNGTRPLRSMIFLTVTGEEKGLLGSKFYTDFPKFPLKQTIANLNIDMIGRIDEKYEKLGNPNYIYVIGSDKISKDLDAVLQEQNRASVNLTLDYRYNDDNDPNRFYYRSDHYNFAKNGIPVIFFFNGTHADYHEPTDDFEKIHLEKMSKVVRLIFAVGWELGHRRAPLRRS</sequence>
<accession>A0A395LWG4</accession>